<feature type="transmembrane region" description="Helical" evidence="6">
    <location>
        <begin position="85"/>
        <end position="105"/>
    </location>
</feature>
<dbReference type="GeneID" id="45567313"/>
<name>A0ABM5S9W8_YERRO</name>
<evidence type="ECO:0000256" key="1">
    <source>
        <dbReference type="ARBA" id="ARBA00004651"/>
    </source>
</evidence>
<comment type="subcellular location">
    <subcellularLocation>
        <location evidence="1">Cell membrane</location>
        <topology evidence="1">Multi-pass membrane protein</topology>
    </subcellularLocation>
</comment>
<keyword evidence="5 6" id="KW-0472">Membrane</keyword>
<proteinExistence type="predicted"/>
<gene>
    <name evidence="8" type="ORF">CH64_2016</name>
</gene>
<keyword evidence="4 6" id="KW-1133">Transmembrane helix</keyword>
<evidence type="ECO:0000313" key="9">
    <source>
        <dbReference type="Proteomes" id="UP000031914"/>
    </source>
</evidence>
<dbReference type="InterPro" id="IPR018076">
    <property type="entry name" value="T2SS_GspF_dom"/>
</dbReference>
<organism evidence="8 9">
    <name type="scientific">Yersinia rohdei</name>
    <dbReference type="NCBI Taxonomy" id="29485"/>
    <lineage>
        <taxon>Bacteria</taxon>
        <taxon>Pseudomonadati</taxon>
        <taxon>Pseudomonadota</taxon>
        <taxon>Gammaproteobacteria</taxon>
        <taxon>Enterobacterales</taxon>
        <taxon>Yersiniaceae</taxon>
        <taxon>Yersinia</taxon>
    </lineage>
</organism>
<keyword evidence="3 6" id="KW-0812">Transmembrane</keyword>
<evidence type="ECO:0000256" key="5">
    <source>
        <dbReference type="ARBA" id="ARBA00023136"/>
    </source>
</evidence>
<evidence type="ECO:0000256" key="6">
    <source>
        <dbReference type="SAM" id="Phobius"/>
    </source>
</evidence>
<evidence type="ECO:0000256" key="3">
    <source>
        <dbReference type="ARBA" id="ARBA00022692"/>
    </source>
</evidence>
<accession>A0ABM5S9W8</accession>
<feature type="transmembrane region" description="Helical" evidence="6">
    <location>
        <begin position="269"/>
        <end position="289"/>
    </location>
</feature>
<keyword evidence="2" id="KW-1003">Cell membrane</keyword>
<dbReference type="RefSeq" id="WP_032816760.1">
    <property type="nucleotide sequence ID" value="NZ_CABIHQ010000019.1"/>
</dbReference>
<dbReference type="EMBL" id="CP009787">
    <property type="protein sequence ID" value="AJJ10071.1"/>
    <property type="molecule type" value="Genomic_DNA"/>
</dbReference>
<feature type="domain" description="Type II secretion system protein GspF" evidence="7">
    <location>
        <begin position="129"/>
        <end position="250"/>
    </location>
</feature>
<dbReference type="Pfam" id="PF00482">
    <property type="entry name" value="T2SSF"/>
    <property type="match status" value="1"/>
</dbReference>
<dbReference type="PANTHER" id="PTHR35007:SF2">
    <property type="entry name" value="PILUS ASSEMBLE PROTEIN"/>
    <property type="match status" value="1"/>
</dbReference>
<feature type="transmembrane region" description="Helical" evidence="6">
    <location>
        <begin position="234"/>
        <end position="253"/>
    </location>
</feature>
<protein>
    <submittedName>
        <fullName evidence="8">Type II secretion system (T2SS), F family protein</fullName>
    </submittedName>
</protein>
<dbReference type="Proteomes" id="UP000031914">
    <property type="component" value="Chromosome"/>
</dbReference>
<sequence length="293" mass="34007">MIYYIVLLSGVLLLLLSNNKWMKIRKSICPIDNNTIINNYFLITPLKKIISEWLKYIKETNKENNKKHITYPIAYSICIFSVNLFYFHLNTVLIFIFIVTSIIYFQIKAARKKHYSLFKQDFPEVLLMINMASSSGASINQVLERCGQEITGPLGSELRLICRRLNLGESPESVFHDAYQRFNFPEFYFLITIILLNLQQGGQLKDLTNRLSQIISKNKTAEQKKATMTAETRMSVNIISVMPIAFSLLLYFIDSTSIESMWNHPTGKLIFYYIIISEIIGISLIRKMLRKTL</sequence>
<evidence type="ECO:0000259" key="7">
    <source>
        <dbReference type="Pfam" id="PF00482"/>
    </source>
</evidence>
<evidence type="ECO:0000256" key="4">
    <source>
        <dbReference type="ARBA" id="ARBA00022989"/>
    </source>
</evidence>
<dbReference type="PANTHER" id="PTHR35007">
    <property type="entry name" value="INTEGRAL MEMBRANE PROTEIN-RELATED"/>
    <property type="match status" value="1"/>
</dbReference>
<evidence type="ECO:0000256" key="2">
    <source>
        <dbReference type="ARBA" id="ARBA00022475"/>
    </source>
</evidence>
<reference evidence="8 9" key="1">
    <citation type="journal article" date="2015" name="Genome Announc.">
        <title>Thirty-Two Complete Genome Assemblies of Nine Yersinia Species, Including Y. pestis, Y. pseudotuberculosis, and Y. enterocolitica.</title>
        <authorList>
            <person name="Johnson S.L."/>
            <person name="Daligault H.E."/>
            <person name="Davenport K.W."/>
            <person name="Jaissle J."/>
            <person name="Frey K.G."/>
            <person name="Ladner J.T."/>
            <person name="Broomall S.M."/>
            <person name="Bishop-Lilly K.A."/>
            <person name="Bruce D.C."/>
            <person name="Coyne S.R."/>
            <person name="Gibbons H.S."/>
            <person name="Lo C.C."/>
            <person name="Munk A.C."/>
            <person name="Rosenzweig C.N."/>
            <person name="Koroleva G.I."/>
            <person name="Palacios G.F."/>
            <person name="Redden C.L."/>
            <person name="Xu Y."/>
            <person name="Minogue T.D."/>
            <person name="Chain P.S."/>
        </authorList>
    </citation>
    <scope>NUCLEOTIDE SEQUENCE [LARGE SCALE GENOMIC DNA]</scope>
    <source>
        <strain evidence="8 9">YRA</strain>
    </source>
</reference>
<evidence type="ECO:0000313" key="8">
    <source>
        <dbReference type="EMBL" id="AJJ10071.1"/>
    </source>
</evidence>
<keyword evidence="9" id="KW-1185">Reference proteome</keyword>